<feature type="transmembrane region" description="Helical" evidence="7">
    <location>
        <begin position="390"/>
        <end position="408"/>
    </location>
</feature>
<accession>A0AA96WX05</accession>
<feature type="transmembrane region" description="Helical" evidence="7">
    <location>
        <begin position="220"/>
        <end position="240"/>
    </location>
</feature>
<keyword evidence="3 7" id="KW-0812">Transmembrane</keyword>
<keyword evidence="2" id="KW-1003">Cell membrane</keyword>
<dbReference type="AlphaFoldDB" id="A0AA96WX05"/>
<evidence type="ECO:0000256" key="5">
    <source>
        <dbReference type="ARBA" id="ARBA00023136"/>
    </source>
</evidence>
<dbReference type="InterPro" id="IPR006685">
    <property type="entry name" value="MscS_channel_2nd"/>
</dbReference>
<feature type="domain" description="Mechanosensitive ion channel MscS" evidence="8">
    <location>
        <begin position="435"/>
        <end position="495"/>
    </location>
</feature>
<proteinExistence type="predicted"/>
<dbReference type="Pfam" id="PF00924">
    <property type="entry name" value="MS_channel_2nd"/>
    <property type="match status" value="1"/>
</dbReference>
<dbReference type="PANTHER" id="PTHR30460">
    <property type="entry name" value="MODERATE CONDUCTANCE MECHANOSENSITIVE CHANNEL YBIO"/>
    <property type="match status" value="1"/>
</dbReference>
<dbReference type="GO" id="GO:0005886">
    <property type="term" value="C:plasma membrane"/>
    <property type="evidence" value="ECO:0007669"/>
    <property type="project" value="UniProtKB-SubCell"/>
</dbReference>
<feature type="transmembrane region" description="Helical" evidence="7">
    <location>
        <begin position="300"/>
        <end position="321"/>
    </location>
</feature>
<dbReference type="SUPFAM" id="SSF50182">
    <property type="entry name" value="Sm-like ribonucleoproteins"/>
    <property type="match status" value="1"/>
</dbReference>
<dbReference type="RefSeq" id="WP_316431870.1">
    <property type="nucleotide sequence ID" value="NZ_CP053586.1"/>
</dbReference>
<evidence type="ECO:0000313" key="9">
    <source>
        <dbReference type="EMBL" id="WNZ25707.1"/>
    </source>
</evidence>
<dbReference type="InterPro" id="IPR045276">
    <property type="entry name" value="YbiO_bact"/>
</dbReference>
<dbReference type="GO" id="GO:0008381">
    <property type="term" value="F:mechanosensitive monoatomic ion channel activity"/>
    <property type="evidence" value="ECO:0007669"/>
    <property type="project" value="InterPro"/>
</dbReference>
<organism evidence="9">
    <name type="scientific">Leptolyngbya sp. NK1-12</name>
    <dbReference type="NCBI Taxonomy" id="2547451"/>
    <lineage>
        <taxon>Bacteria</taxon>
        <taxon>Bacillati</taxon>
        <taxon>Cyanobacteriota</taxon>
        <taxon>Cyanophyceae</taxon>
        <taxon>Leptolyngbyales</taxon>
        <taxon>Leptolyngbyaceae</taxon>
        <taxon>Leptolyngbya group</taxon>
        <taxon>Leptolyngbya</taxon>
    </lineage>
</organism>
<feature type="region of interest" description="Disordered" evidence="6">
    <location>
        <begin position="516"/>
        <end position="548"/>
    </location>
</feature>
<feature type="transmembrane region" description="Helical" evidence="7">
    <location>
        <begin position="26"/>
        <end position="44"/>
    </location>
</feature>
<reference evidence="9" key="1">
    <citation type="submission" date="2020-05" db="EMBL/GenBank/DDBJ databases">
        <authorList>
            <person name="Zhu T."/>
            <person name="Keshari N."/>
            <person name="Lu X."/>
        </authorList>
    </citation>
    <scope>NUCLEOTIDE SEQUENCE</scope>
    <source>
        <strain evidence="9">NK1-12</strain>
    </source>
</reference>
<dbReference type="InterPro" id="IPR023408">
    <property type="entry name" value="MscS_beta-dom_sf"/>
</dbReference>
<dbReference type="Gene3D" id="1.10.287.1260">
    <property type="match status" value="1"/>
</dbReference>
<protein>
    <submittedName>
        <fullName evidence="9">Mechanosensitive ion channel</fullName>
    </submittedName>
</protein>
<dbReference type="PANTHER" id="PTHR30460:SF0">
    <property type="entry name" value="MODERATE CONDUCTANCE MECHANOSENSITIVE CHANNEL YBIO"/>
    <property type="match status" value="1"/>
</dbReference>
<dbReference type="EMBL" id="CP053586">
    <property type="protein sequence ID" value="WNZ25707.1"/>
    <property type="molecule type" value="Genomic_DNA"/>
</dbReference>
<dbReference type="Gene3D" id="2.30.30.60">
    <property type="match status" value="1"/>
</dbReference>
<dbReference type="InterPro" id="IPR010920">
    <property type="entry name" value="LSM_dom_sf"/>
</dbReference>
<feature type="transmembrane region" description="Helical" evidence="7">
    <location>
        <begin position="414"/>
        <end position="434"/>
    </location>
</feature>
<evidence type="ECO:0000256" key="7">
    <source>
        <dbReference type="SAM" id="Phobius"/>
    </source>
</evidence>
<evidence type="ECO:0000256" key="6">
    <source>
        <dbReference type="SAM" id="MobiDB-lite"/>
    </source>
</evidence>
<keyword evidence="4 7" id="KW-1133">Transmembrane helix</keyword>
<evidence type="ECO:0000256" key="2">
    <source>
        <dbReference type="ARBA" id="ARBA00022475"/>
    </source>
</evidence>
<gene>
    <name evidence="9" type="ORF">HJG54_24630</name>
</gene>
<name>A0AA96WX05_9CYAN</name>
<evidence type="ECO:0000256" key="3">
    <source>
        <dbReference type="ARBA" id="ARBA00022692"/>
    </source>
</evidence>
<comment type="subcellular location">
    <subcellularLocation>
        <location evidence="1">Cell membrane</location>
    </subcellularLocation>
</comment>
<sequence length="548" mass="60409">MQRVLRKLVQLVQNFAQSWEQPAHSGLHITIVGLLAFALFTAWVPTTFGHLPVLKVWEQQLQQPSHEVKRLGNLETAPVIFDGAPLFTLTSPTVWDRSQPGNQLPVEIRSQQVEANLNRVIEGSFIHGNKDGILTNFDPKTLQVSVISLNDVPVIIASDGYHSQPLKLVTVTHVDAEYNGQPVAALAEQWRSLIYQSLYAALMERSPEALSLHGKLGESLIVLAIMLGASVVLWLLQVPLKRRNRRLRLQQAAVAAEIYPEPSRGMTEFDLIALRARFLDSFQHQKTLQQQRRVVGFFRWLLAWAQVLVWTVGLILALTAFPWTRQYVRQFLGTPTTLLLIWFFTSLVSRLGSGLLHLLADAWVKFGAAAADDPQRDVLRISTILASIKPVKTVVVYGVGIVAALVYLGLPLSLVLTLAGIVGLALLLICQNFVRDGLMGCLILWEDQYAIGDVISTGQHTGLVERMNLRLTQLRHAGGLVSLANSSIAQVTNLTQSWQQRPEALYPKAMGPRATANGITNPFNGTDPFNGMDPFGGSDSGEPTASEG</sequence>
<evidence type="ECO:0000256" key="1">
    <source>
        <dbReference type="ARBA" id="ARBA00004236"/>
    </source>
</evidence>
<keyword evidence="5 7" id="KW-0472">Membrane</keyword>
<evidence type="ECO:0000259" key="8">
    <source>
        <dbReference type="Pfam" id="PF00924"/>
    </source>
</evidence>
<evidence type="ECO:0000256" key="4">
    <source>
        <dbReference type="ARBA" id="ARBA00022989"/>
    </source>
</evidence>